<feature type="domain" description="ABC transmembrane type-1" evidence="9">
    <location>
        <begin position="20"/>
        <end position="211"/>
    </location>
</feature>
<name>A0ABT4CS41_9CLOT</name>
<feature type="transmembrane region" description="Helical" evidence="8">
    <location>
        <begin position="20"/>
        <end position="44"/>
    </location>
</feature>
<dbReference type="Gene3D" id="1.10.3720.10">
    <property type="entry name" value="MetI-like"/>
    <property type="match status" value="1"/>
</dbReference>
<keyword evidence="4 8" id="KW-0812">Transmembrane</keyword>
<keyword evidence="3" id="KW-1003">Cell membrane</keyword>
<dbReference type="Proteomes" id="UP001079657">
    <property type="component" value="Unassembled WGS sequence"/>
</dbReference>
<dbReference type="InterPro" id="IPR010065">
    <property type="entry name" value="AA_ABC_transptr_permease_3TM"/>
</dbReference>
<comment type="caution">
    <text evidence="10">The sequence shown here is derived from an EMBL/GenBank/DDBJ whole genome shotgun (WGS) entry which is preliminary data.</text>
</comment>
<feature type="transmembrane region" description="Helical" evidence="8">
    <location>
        <begin position="56"/>
        <end position="79"/>
    </location>
</feature>
<dbReference type="PANTHER" id="PTHR30614:SF0">
    <property type="entry name" value="L-CYSTINE TRANSPORT SYSTEM PERMEASE PROTEIN TCYL"/>
    <property type="match status" value="1"/>
</dbReference>
<gene>
    <name evidence="10" type="ORF">OXH55_14675</name>
</gene>
<evidence type="ECO:0000256" key="2">
    <source>
        <dbReference type="ARBA" id="ARBA00022448"/>
    </source>
</evidence>
<feature type="transmembrane region" description="Helical" evidence="8">
    <location>
        <begin position="91"/>
        <end position="108"/>
    </location>
</feature>
<evidence type="ECO:0000256" key="3">
    <source>
        <dbReference type="ARBA" id="ARBA00022475"/>
    </source>
</evidence>
<dbReference type="Pfam" id="PF00528">
    <property type="entry name" value="BPD_transp_1"/>
    <property type="match status" value="1"/>
</dbReference>
<feature type="transmembrane region" description="Helical" evidence="8">
    <location>
        <begin position="190"/>
        <end position="210"/>
    </location>
</feature>
<evidence type="ECO:0000256" key="1">
    <source>
        <dbReference type="ARBA" id="ARBA00004651"/>
    </source>
</evidence>
<keyword evidence="2 8" id="KW-0813">Transport</keyword>
<dbReference type="PANTHER" id="PTHR30614">
    <property type="entry name" value="MEMBRANE COMPONENT OF AMINO ACID ABC TRANSPORTER"/>
    <property type="match status" value="1"/>
</dbReference>
<dbReference type="RefSeq" id="WP_268050788.1">
    <property type="nucleotide sequence ID" value="NZ_JAPQES010000005.1"/>
</dbReference>
<evidence type="ECO:0000313" key="11">
    <source>
        <dbReference type="Proteomes" id="UP001079657"/>
    </source>
</evidence>
<comment type="similarity">
    <text evidence="8">Belongs to the binding-protein-dependent transport system permease family.</text>
</comment>
<evidence type="ECO:0000313" key="10">
    <source>
        <dbReference type="EMBL" id="MCY6371888.1"/>
    </source>
</evidence>
<evidence type="ECO:0000259" key="9">
    <source>
        <dbReference type="PROSITE" id="PS50928"/>
    </source>
</evidence>
<protein>
    <submittedName>
        <fullName evidence="10">Amino acid ABC transporter permease</fullName>
    </submittedName>
</protein>
<keyword evidence="11" id="KW-1185">Reference proteome</keyword>
<sequence>MDNFDIQYIINLFYILLKYIHVTLSISLLSMIIGITLAILLALIKIYKIKGLYFFTNVYISFFRGTPFIAQLFLLYFGLPEIIPVLKNLNAYNAAVICLALNASAYMAESIRAAITSIEKGQMEAALSLGMTNLQALKLIIIPQAARIAIPSLANNFIDIIKGSSLAFTIGVAEIMGKAQMEGSASYKFFESYLAVALLYWVIVLVFEYLQRTVEYKFNKAY</sequence>
<comment type="subcellular location">
    <subcellularLocation>
        <location evidence="1 8">Cell membrane</location>
        <topology evidence="1 8">Multi-pass membrane protein</topology>
    </subcellularLocation>
</comment>
<keyword evidence="6 8" id="KW-1133">Transmembrane helix</keyword>
<dbReference type="InterPro" id="IPR000515">
    <property type="entry name" value="MetI-like"/>
</dbReference>
<evidence type="ECO:0000256" key="5">
    <source>
        <dbReference type="ARBA" id="ARBA00022970"/>
    </source>
</evidence>
<organism evidence="10 11">
    <name type="scientific">Clostridium ganghwense</name>
    <dbReference type="NCBI Taxonomy" id="312089"/>
    <lineage>
        <taxon>Bacteria</taxon>
        <taxon>Bacillati</taxon>
        <taxon>Bacillota</taxon>
        <taxon>Clostridia</taxon>
        <taxon>Eubacteriales</taxon>
        <taxon>Clostridiaceae</taxon>
        <taxon>Clostridium</taxon>
    </lineage>
</organism>
<dbReference type="CDD" id="cd06261">
    <property type="entry name" value="TM_PBP2"/>
    <property type="match status" value="1"/>
</dbReference>
<dbReference type="SUPFAM" id="SSF161098">
    <property type="entry name" value="MetI-like"/>
    <property type="match status" value="1"/>
</dbReference>
<keyword evidence="5" id="KW-0029">Amino-acid transport</keyword>
<dbReference type="EMBL" id="JAPQES010000005">
    <property type="protein sequence ID" value="MCY6371888.1"/>
    <property type="molecule type" value="Genomic_DNA"/>
</dbReference>
<keyword evidence="7 8" id="KW-0472">Membrane</keyword>
<dbReference type="InterPro" id="IPR035906">
    <property type="entry name" value="MetI-like_sf"/>
</dbReference>
<dbReference type="NCBIfam" id="TIGR01726">
    <property type="entry name" value="HEQRo_perm_3TM"/>
    <property type="match status" value="1"/>
</dbReference>
<accession>A0ABT4CS41</accession>
<proteinExistence type="inferred from homology"/>
<evidence type="ECO:0000256" key="6">
    <source>
        <dbReference type="ARBA" id="ARBA00022989"/>
    </source>
</evidence>
<dbReference type="PROSITE" id="PS50928">
    <property type="entry name" value="ABC_TM1"/>
    <property type="match status" value="1"/>
</dbReference>
<evidence type="ECO:0000256" key="8">
    <source>
        <dbReference type="RuleBase" id="RU363032"/>
    </source>
</evidence>
<reference evidence="10" key="1">
    <citation type="submission" date="2022-12" db="EMBL/GenBank/DDBJ databases">
        <authorList>
            <person name="Wang J."/>
        </authorList>
    </citation>
    <scope>NUCLEOTIDE SEQUENCE</scope>
    <source>
        <strain evidence="10">HY-42-06</strain>
    </source>
</reference>
<evidence type="ECO:0000256" key="4">
    <source>
        <dbReference type="ARBA" id="ARBA00022692"/>
    </source>
</evidence>
<dbReference type="InterPro" id="IPR043429">
    <property type="entry name" value="ArtM/GltK/GlnP/TcyL/YhdX-like"/>
</dbReference>
<evidence type="ECO:0000256" key="7">
    <source>
        <dbReference type="ARBA" id="ARBA00023136"/>
    </source>
</evidence>